<dbReference type="GO" id="GO:0005886">
    <property type="term" value="C:plasma membrane"/>
    <property type="evidence" value="ECO:0007669"/>
    <property type="project" value="TreeGrafter"/>
</dbReference>
<dbReference type="CDD" id="cd00082">
    <property type="entry name" value="HisKA"/>
    <property type="match status" value="1"/>
</dbReference>
<dbReference type="InterPro" id="IPR036890">
    <property type="entry name" value="HATPase_C_sf"/>
</dbReference>
<sequence length="510" mass="54830">MTQRLALLPRSLKLTLLWLLLPGLIGVLAIDIVSAYQALRSATDRAYDRALLGSVRAIENGVTIERGQVQVNVPYVALSMFESTAQSSVYYRVAFEPAPGKAPEAALTGYDDLPLPTTRLENDTEFFYDALYHGEPVRVVAVAKPLYQPGLPARIVIQVAETIETRRALQQAVWRGTLLRDAALVVVSAALLWLGVTVALRPLNRLARSIAVRASDDLRPLDAADVPAEVRPLVQAINHHIQRYAELAEAQSQFLADASHQMRTPLAVLLTQAEYALRETDPARVRESLTAIIARLQSTNRLTSQLLALARARHAGQDAPAETFDLGELARDVVVDALPLAREKQQDLGWDDAGLAATLSVTGYPAFLREALSNLVHNAIRYTPAGGRITVRAIADGDTALVSVDDTGPGMSADERAHAFQRFRRAHEGGGRAAKLKNAPNSAPKDARYAAEGSGLGLAIARAYAARSGGQIELADGEPNGHGGVGLSARIRVPLTTSAALPEHVATQQL</sequence>
<dbReference type="Pfam" id="PF02518">
    <property type="entry name" value="HATPase_c"/>
    <property type="match status" value="1"/>
</dbReference>
<dbReference type="Gene3D" id="3.30.565.10">
    <property type="entry name" value="Histidine kinase-like ATPase, C-terminal domain"/>
    <property type="match status" value="1"/>
</dbReference>
<evidence type="ECO:0000256" key="7">
    <source>
        <dbReference type="ARBA" id="ARBA00022777"/>
    </source>
</evidence>
<evidence type="ECO:0000313" key="11">
    <source>
        <dbReference type="EMBL" id="ANJ73797.1"/>
    </source>
</evidence>
<evidence type="ECO:0000256" key="2">
    <source>
        <dbReference type="ARBA" id="ARBA00004370"/>
    </source>
</evidence>
<dbReference type="Gene3D" id="1.10.287.130">
    <property type="match status" value="1"/>
</dbReference>
<evidence type="ECO:0000256" key="1">
    <source>
        <dbReference type="ARBA" id="ARBA00000085"/>
    </source>
</evidence>
<keyword evidence="4" id="KW-0597">Phosphoprotein</keyword>
<dbReference type="PANTHER" id="PTHR45436">
    <property type="entry name" value="SENSOR HISTIDINE KINASE YKOH"/>
    <property type="match status" value="1"/>
</dbReference>
<dbReference type="Proteomes" id="UP000078572">
    <property type="component" value="Chromosome 1"/>
</dbReference>
<dbReference type="Pfam" id="PF00512">
    <property type="entry name" value="HisKA"/>
    <property type="match status" value="1"/>
</dbReference>
<dbReference type="SUPFAM" id="SSF55874">
    <property type="entry name" value="ATPase domain of HSP90 chaperone/DNA topoisomerase II/histidine kinase"/>
    <property type="match status" value="1"/>
</dbReference>
<dbReference type="InterPro" id="IPR005467">
    <property type="entry name" value="His_kinase_dom"/>
</dbReference>
<dbReference type="Pfam" id="PF08521">
    <property type="entry name" value="2CSK_N"/>
    <property type="match status" value="1"/>
</dbReference>
<comment type="catalytic activity">
    <reaction evidence="1">
        <text>ATP + protein L-histidine = ADP + protein N-phospho-L-histidine.</text>
        <dbReference type="EC" id="2.7.13.3"/>
    </reaction>
</comment>
<dbReference type="OrthoDB" id="8554694at2"/>
<dbReference type="RefSeq" id="WP_064805393.1">
    <property type="nucleotide sequence ID" value="NZ_CP016022.1"/>
</dbReference>
<organism evidence="11 12">
    <name type="scientific">Ralstonia insidiosa</name>
    <dbReference type="NCBI Taxonomy" id="190721"/>
    <lineage>
        <taxon>Bacteria</taxon>
        <taxon>Pseudomonadati</taxon>
        <taxon>Pseudomonadota</taxon>
        <taxon>Betaproteobacteria</taxon>
        <taxon>Burkholderiales</taxon>
        <taxon>Burkholderiaceae</taxon>
        <taxon>Ralstonia</taxon>
    </lineage>
</organism>
<dbReference type="SMART" id="SM00387">
    <property type="entry name" value="HATPase_c"/>
    <property type="match status" value="1"/>
</dbReference>
<dbReference type="PROSITE" id="PS50109">
    <property type="entry name" value="HIS_KIN"/>
    <property type="match status" value="1"/>
</dbReference>
<dbReference type="PRINTS" id="PR00344">
    <property type="entry name" value="BCTRLSENSOR"/>
</dbReference>
<evidence type="ECO:0000313" key="12">
    <source>
        <dbReference type="Proteomes" id="UP000078572"/>
    </source>
</evidence>
<comment type="subcellular location">
    <subcellularLocation>
        <location evidence="2">Membrane</location>
    </subcellularLocation>
</comment>
<keyword evidence="5" id="KW-0808">Transferase</keyword>
<name>A0A192A0G4_9RALS</name>
<keyword evidence="8" id="KW-1133">Transmembrane helix</keyword>
<evidence type="ECO:0000256" key="6">
    <source>
        <dbReference type="ARBA" id="ARBA00022692"/>
    </source>
</evidence>
<dbReference type="InterPro" id="IPR013727">
    <property type="entry name" value="2CSK_N"/>
</dbReference>
<evidence type="ECO:0000256" key="10">
    <source>
        <dbReference type="ARBA" id="ARBA00023136"/>
    </source>
</evidence>
<dbReference type="SUPFAM" id="SSF47384">
    <property type="entry name" value="Homodimeric domain of signal transducing histidine kinase"/>
    <property type="match status" value="1"/>
</dbReference>
<dbReference type="EMBL" id="CP016022">
    <property type="protein sequence ID" value="ANJ73797.1"/>
    <property type="molecule type" value="Genomic_DNA"/>
</dbReference>
<keyword evidence="7 11" id="KW-0418">Kinase</keyword>
<dbReference type="GO" id="GO:0000155">
    <property type="term" value="F:phosphorelay sensor kinase activity"/>
    <property type="evidence" value="ECO:0007669"/>
    <property type="project" value="InterPro"/>
</dbReference>
<keyword evidence="10" id="KW-0472">Membrane</keyword>
<evidence type="ECO:0000256" key="4">
    <source>
        <dbReference type="ARBA" id="ARBA00022553"/>
    </source>
</evidence>
<evidence type="ECO:0000256" key="8">
    <source>
        <dbReference type="ARBA" id="ARBA00022989"/>
    </source>
</evidence>
<dbReference type="STRING" id="190721.ACS15_3295"/>
<dbReference type="AlphaFoldDB" id="A0A192A0G4"/>
<dbReference type="InterPro" id="IPR003660">
    <property type="entry name" value="HAMP_dom"/>
</dbReference>
<dbReference type="CDD" id="cd00075">
    <property type="entry name" value="HATPase"/>
    <property type="match status" value="1"/>
</dbReference>
<protein>
    <recommendedName>
        <fullName evidence="3">histidine kinase</fullName>
        <ecNumber evidence="3">2.7.13.3</ecNumber>
    </recommendedName>
</protein>
<dbReference type="SMART" id="SM00388">
    <property type="entry name" value="HisKA"/>
    <property type="match status" value="1"/>
</dbReference>
<dbReference type="InterPro" id="IPR036097">
    <property type="entry name" value="HisK_dim/P_sf"/>
</dbReference>
<dbReference type="InterPro" id="IPR004358">
    <property type="entry name" value="Sig_transdc_His_kin-like_C"/>
</dbReference>
<reference evidence="12" key="1">
    <citation type="submission" date="2016-06" db="EMBL/GenBank/DDBJ databases">
        <authorList>
            <person name="Xu Y."/>
            <person name="Nagy A."/>
            <person name="Yan X."/>
            <person name="Kim S.W."/>
            <person name="Haley B."/>
            <person name="Liu N.T."/>
            <person name="Nou X."/>
        </authorList>
    </citation>
    <scope>NUCLEOTIDE SEQUENCE [LARGE SCALE GENOMIC DNA]</scope>
    <source>
        <strain evidence="12">ATCC 49129</strain>
    </source>
</reference>
<keyword evidence="6" id="KW-0812">Transmembrane</keyword>
<evidence type="ECO:0000256" key="5">
    <source>
        <dbReference type="ARBA" id="ARBA00022679"/>
    </source>
</evidence>
<dbReference type="EC" id="2.7.13.3" evidence="3"/>
<dbReference type="PANTHER" id="PTHR45436:SF1">
    <property type="entry name" value="SENSOR PROTEIN QSEC"/>
    <property type="match status" value="1"/>
</dbReference>
<dbReference type="InterPro" id="IPR003661">
    <property type="entry name" value="HisK_dim/P_dom"/>
</dbReference>
<gene>
    <name evidence="11" type="ORF">A9Y76_15610</name>
</gene>
<dbReference type="InterPro" id="IPR050428">
    <property type="entry name" value="TCS_sensor_his_kinase"/>
</dbReference>
<dbReference type="PROSITE" id="PS50885">
    <property type="entry name" value="HAMP"/>
    <property type="match status" value="1"/>
</dbReference>
<keyword evidence="9" id="KW-0902">Two-component regulatory system</keyword>
<dbReference type="GeneID" id="61527446"/>
<dbReference type="InterPro" id="IPR003594">
    <property type="entry name" value="HATPase_dom"/>
</dbReference>
<evidence type="ECO:0000256" key="3">
    <source>
        <dbReference type="ARBA" id="ARBA00012438"/>
    </source>
</evidence>
<accession>A0A192A0G4</accession>
<proteinExistence type="predicted"/>
<keyword evidence="12" id="KW-1185">Reference proteome</keyword>
<evidence type="ECO:0000256" key="9">
    <source>
        <dbReference type="ARBA" id="ARBA00023012"/>
    </source>
</evidence>